<dbReference type="EMBL" id="DQWQ01000043">
    <property type="protein sequence ID" value="HDD35333.1"/>
    <property type="molecule type" value="Genomic_DNA"/>
</dbReference>
<dbReference type="InterPro" id="IPR041685">
    <property type="entry name" value="AAA_GajA/Old/RecF-like"/>
</dbReference>
<dbReference type="InterPro" id="IPR027417">
    <property type="entry name" value="P-loop_NTPase"/>
</dbReference>
<protein>
    <submittedName>
        <fullName evidence="2">ATP-binding protein</fullName>
    </submittedName>
</protein>
<dbReference type="AlphaFoldDB" id="A0A7V0NEL3"/>
<name>A0A7V0NEL3_DESA2</name>
<keyword evidence="2" id="KW-0067">ATP-binding</keyword>
<evidence type="ECO:0000259" key="1">
    <source>
        <dbReference type="Pfam" id="PF13175"/>
    </source>
</evidence>
<reference evidence="2" key="1">
    <citation type="journal article" date="2020" name="mSystems">
        <title>Genome- and Community-Level Interaction Insights into Carbon Utilization and Element Cycling Functions of Hydrothermarchaeota in Hydrothermal Sediment.</title>
        <authorList>
            <person name="Zhou Z."/>
            <person name="Liu Y."/>
            <person name="Xu W."/>
            <person name="Pan J."/>
            <person name="Luo Z.H."/>
            <person name="Li M."/>
        </authorList>
    </citation>
    <scope>NUCLEOTIDE SEQUENCE [LARGE SCALE GENOMIC DNA]</scope>
    <source>
        <strain evidence="2">HyVt-113</strain>
    </source>
</reference>
<dbReference type="InterPro" id="IPR051396">
    <property type="entry name" value="Bact_Antivir_Def_Nuclease"/>
</dbReference>
<accession>A0A7V0NEL3</accession>
<dbReference type="Pfam" id="PF13175">
    <property type="entry name" value="AAA_15"/>
    <property type="match status" value="1"/>
</dbReference>
<dbReference type="SUPFAM" id="SSF52540">
    <property type="entry name" value="P-loop containing nucleoside triphosphate hydrolases"/>
    <property type="match status" value="1"/>
</dbReference>
<dbReference type="Proteomes" id="UP000885706">
    <property type="component" value="Unassembled WGS sequence"/>
</dbReference>
<organism evidence="2">
    <name type="scientific">Desulfofervidus auxilii</name>
    <dbReference type="NCBI Taxonomy" id="1621989"/>
    <lineage>
        <taxon>Bacteria</taxon>
        <taxon>Pseudomonadati</taxon>
        <taxon>Thermodesulfobacteriota</taxon>
        <taxon>Candidatus Desulfofervidia</taxon>
        <taxon>Candidatus Desulfofervidales</taxon>
        <taxon>Candidatus Desulfofervidaceae</taxon>
        <taxon>Candidatus Desulfofervidus</taxon>
    </lineage>
</organism>
<sequence>MAGEGSINTFIHFLNNPKLYKACKGVGVLLLIFCNIFEVSPLTVLYGPTASGKSSLFYALIILKNFIINPTQHSDGFFDLGFMNLGGFDNCVFNQDKERSIKISFCIDEREYGIFLNKDSADIFLDPKIIDMKMETKVSLPYLPHEHFTYTIKLGRQEEYKVNWNGISSSVSPKPSTAETQQYAMEISKTLNQIPEYIKKVDIAPHKRGFYKPQYSPSHVSPNPVSEDEMASIIINDPNLVSRISVDLEKILNRDFRIYTPPGTATVFFQSTDKSSRTPAYLVNEGYGINQIVYILAKIHRPEIKTILIEEPEVHLHPSVIRALVKTFCSIVREEKKQIFLTTHSEVFISSLLAAVRRKDIIAKDVKCYLVEKEGKVTNFKEQKISENGQIEGGISSFMEGELEDLKAFFEKV</sequence>
<gene>
    <name evidence="2" type="ORF">ENF30_00885</name>
</gene>
<dbReference type="GO" id="GO:0016887">
    <property type="term" value="F:ATP hydrolysis activity"/>
    <property type="evidence" value="ECO:0007669"/>
    <property type="project" value="InterPro"/>
</dbReference>
<dbReference type="PANTHER" id="PTHR43581:SF4">
    <property type="entry name" value="ATP_GTP PHOSPHATASE"/>
    <property type="match status" value="1"/>
</dbReference>
<evidence type="ECO:0000313" key="2">
    <source>
        <dbReference type="EMBL" id="HDD35333.1"/>
    </source>
</evidence>
<feature type="domain" description="Endonuclease GajA/Old nuclease/RecF-like AAA" evidence="1">
    <location>
        <begin position="39"/>
        <end position="349"/>
    </location>
</feature>
<dbReference type="Gene3D" id="3.40.50.300">
    <property type="entry name" value="P-loop containing nucleotide triphosphate hydrolases"/>
    <property type="match status" value="1"/>
</dbReference>
<dbReference type="GO" id="GO:0005524">
    <property type="term" value="F:ATP binding"/>
    <property type="evidence" value="ECO:0007669"/>
    <property type="project" value="UniProtKB-KW"/>
</dbReference>
<proteinExistence type="predicted"/>
<dbReference type="PANTHER" id="PTHR43581">
    <property type="entry name" value="ATP/GTP PHOSPHATASE"/>
    <property type="match status" value="1"/>
</dbReference>
<comment type="caution">
    <text evidence="2">The sequence shown here is derived from an EMBL/GenBank/DDBJ whole genome shotgun (WGS) entry which is preliminary data.</text>
</comment>
<keyword evidence="2" id="KW-0547">Nucleotide-binding</keyword>